<feature type="chain" id="PRO_5028881013" evidence="1">
    <location>
        <begin position="21"/>
        <end position="170"/>
    </location>
</feature>
<evidence type="ECO:0000259" key="2">
    <source>
        <dbReference type="Pfam" id="PF14321"/>
    </source>
</evidence>
<protein>
    <submittedName>
        <fullName evidence="3">DUF4382 domain-containing protein</fullName>
    </submittedName>
</protein>
<keyword evidence="4" id="KW-1185">Reference proteome</keyword>
<evidence type="ECO:0000313" key="3">
    <source>
        <dbReference type="EMBL" id="QNA46334.1"/>
    </source>
</evidence>
<sequence>MKKTMIFCSLVLISSVLLFTACKKNKNSTELKINLTDAPYDAQQVNVDIKEVNVNFNGDSTGWIKLETMAGIYDLLKLQNGVDTFLAAGTVPTGTLKELRLVLGTQNTIMIDSVIYPLSTPSSQQSGLKIKVNRNLAAGLDSLLVDFDAALSISKDGSGNYILQPVLKLK</sequence>
<feature type="domain" description="DUF4382" evidence="2">
    <location>
        <begin position="29"/>
        <end position="165"/>
    </location>
</feature>
<gene>
    <name evidence="3" type="ORF">H4075_09235</name>
</gene>
<feature type="signal peptide" evidence="1">
    <location>
        <begin position="1"/>
        <end position="20"/>
    </location>
</feature>
<dbReference type="KEGG" id="lacs:H4075_09235"/>
<dbReference type="PROSITE" id="PS51257">
    <property type="entry name" value="PROKAR_LIPOPROTEIN"/>
    <property type="match status" value="1"/>
</dbReference>
<organism evidence="3 4">
    <name type="scientific">Lacibacter sediminis</name>
    <dbReference type="NCBI Taxonomy" id="2760713"/>
    <lineage>
        <taxon>Bacteria</taxon>
        <taxon>Pseudomonadati</taxon>
        <taxon>Bacteroidota</taxon>
        <taxon>Chitinophagia</taxon>
        <taxon>Chitinophagales</taxon>
        <taxon>Chitinophagaceae</taxon>
        <taxon>Lacibacter</taxon>
    </lineage>
</organism>
<evidence type="ECO:0000313" key="4">
    <source>
        <dbReference type="Proteomes" id="UP000515344"/>
    </source>
</evidence>
<name>A0A7G5XLI1_9BACT</name>
<accession>A0A7G5XLI1</accession>
<dbReference type="EMBL" id="CP060007">
    <property type="protein sequence ID" value="QNA46334.1"/>
    <property type="molecule type" value="Genomic_DNA"/>
</dbReference>
<keyword evidence="1" id="KW-0732">Signal</keyword>
<dbReference type="RefSeq" id="WP_182806150.1">
    <property type="nucleotide sequence ID" value="NZ_CP060007.1"/>
</dbReference>
<dbReference type="Pfam" id="PF14321">
    <property type="entry name" value="DUF4382"/>
    <property type="match status" value="1"/>
</dbReference>
<evidence type="ECO:0000256" key="1">
    <source>
        <dbReference type="SAM" id="SignalP"/>
    </source>
</evidence>
<dbReference type="Proteomes" id="UP000515344">
    <property type="component" value="Chromosome"/>
</dbReference>
<reference evidence="4" key="1">
    <citation type="submission" date="2020-08" db="EMBL/GenBank/DDBJ databases">
        <title>Lacibacter sp. S13-6-6 genome sequencing.</title>
        <authorList>
            <person name="Jin L."/>
        </authorList>
    </citation>
    <scope>NUCLEOTIDE SEQUENCE [LARGE SCALE GENOMIC DNA]</scope>
    <source>
        <strain evidence="4">S13-6-6</strain>
    </source>
</reference>
<proteinExistence type="predicted"/>
<dbReference type="InterPro" id="IPR025491">
    <property type="entry name" value="DUF4382"/>
</dbReference>
<dbReference type="AlphaFoldDB" id="A0A7G5XLI1"/>